<sequence>MYSMFPMVEKSYRVKITDEIERDLRFLGQSRVDALTSPFAMKLVKEKGDVKLFELCEKEFYTMKAVTKMNAPIQEVMQMLRMDTTAQLREVMGEVFGTLFLDGVVLYKKPDSPTRPHESMSVSWTALQASKPNLPHRDYVFLRYGDVFEKNLEHSSLYQNNGSGLYIGASIWESIELDGCEPLPPSQNVVRLRLRRSGIVVEETGHDGSLEISLFLSESHPGRDAVSTLTRTWMTKVVACVAQIPSALLSRALGSQSLLTKRDFRKDGPNCYLCLKAFTVFRRKHHCRVCGDVVCSSCSEMKTLRQSSGNKEVRLCSQCRTTSTTSSILSSNSGSNSISLSQTNASHRSMPSFSSSFDGCESLEASNISISGSTTAVSEAFSETARPKTHPLKSNGSFRRQRSTDSPVVNPTSSEFKIGDHSPVKEDFDTISEFSEFSEFQWSDDVSRPSVDDLAQLEKKLTLRTNTPFNYALNYSSRQEWPKAPIPTNEPSRLKKVRELHLADPGKQFQEMCEYAAAELGCQIAAISFIGDKSGFLMAKVGLDKRELPRNMLMDAHAIMSTEPTVILDASEDLRFVNNPLVADGRVRFFAGFPMVTSDGHIVGSFSVADPFARELLPGDKYLFLLNLANVAIRGVEQNTLMSISVRRQGGNVHKVKSSIQAPRPPGMNVADAEVTMQELLRTAYTTQCQVRMQVNPLAD</sequence>
<dbReference type="CDD" id="cd00065">
    <property type="entry name" value="FYVE_like_SF"/>
    <property type="match status" value="1"/>
</dbReference>
<dbReference type="InterPro" id="IPR011011">
    <property type="entry name" value="Znf_FYVE_PHD"/>
</dbReference>
<keyword evidence="8" id="KW-1185">Reference proteome</keyword>
<evidence type="ECO:0000256" key="3">
    <source>
        <dbReference type="ARBA" id="ARBA00022833"/>
    </source>
</evidence>
<keyword evidence="1" id="KW-0479">Metal-binding</keyword>
<feature type="region of interest" description="Disordered" evidence="5">
    <location>
        <begin position="325"/>
        <end position="345"/>
    </location>
</feature>
<gene>
    <name evidence="7" type="ORF">PHMEG_00025939</name>
</gene>
<evidence type="ECO:0000313" key="7">
    <source>
        <dbReference type="EMBL" id="OWZ02491.1"/>
    </source>
</evidence>
<dbReference type="SUPFAM" id="SSF55961">
    <property type="entry name" value="Bet v1-like"/>
    <property type="match status" value="1"/>
</dbReference>
<dbReference type="Gene3D" id="3.30.450.40">
    <property type="match status" value="1"/>
</dbReference>
<evidence type="ECO:0000256" key="2">
    <source>
        <dbReference type="ARBA" id="ARBA00022771"/>
    </source>
</evidence>
<comment type="caution">
    <text evidence="7">The sequence shown here is derived from an EMBL/GenBank/DDBJ whole genome shotgun (WGS) entry which is preliminary data.</text>
</comment>
<dbReference type="Pfam" id="PF01363">
    <property type="entry name" value="FYVE"/>
    <property type="match status" value="1"/>
</dbReference>
<dbReference type="InterPro" id="IPR023393">
    <property type="entry name" value="START-like_dom_sf"/>
</dbReference>
<accession>A0A225VAF7</accession>
<evidence type="ECO:0000259" key="6">
    <source>
        <dbReference type="PROSITE" id="PS50178"/>
    </source>
</evidence>
<proteinExistence type="predicted"/>
<dbReference type="SUPFAM" id="SSF57903">
    <property type="entry name" value="FYVE/PHD zinc finger"/>
    <property type="match status" value="1"/>
</dbReference>
<protein>
    <recommendedName>
        <fullName evidence="6">FYVE-type domain-containing protein</fullName>
    </recommendedName>
</protein>
<dbReference type="GO" id="GO:0008270">
    <property type="term" value="F:zinc ion binding"/>
    <property type="evidence" value="ECO:0007669"/>
    <property type="project" value="UniProtKB-KW"/>
</dbReference>
<evidence type="ECO:0000256" key="1">
    <source>
        <dbReference type="ARBA" id="ARBA00022723"/>
    </source>
</evidence>
<dbReference type="Gene3D" id="3.30.40.10">
    <property type="entry name" value="Zinc/RING finger domain, C3HC4 (zinc finger)"/>
    <property type="match status" value="1"/>
</dbReference>
<dbReference type="AlphaFoldDB" id="A0A225VAF7"/>
<feature type="domain" description="FYVE-type" evidence="6">
    <location>
        <begin position="265"/>
        <end position="324"/>
    </location>
</feature>
<dbReference type="PANTHER" id="PTHR43102">
    <property type="entry name" value="SLR1143 PROTEIN"/>
    <property type="match status" value="1"/>
</dbReference>
<dbReference type="STRING" id="4795.A0A225VAF7"/>
<keyword evidence="2 4" id="KW-0863">Zinc-finger</keyword>
<evidence type="ECO:0000256" key="4">
    <source>
        <dbReference type="PROSITE-ProRule" id="PRU00091"/>
    </source>
</evidence>
<dbReference type="SUPFAM" id="SSF55781">
    <property type="entry name" value="GAF domain-like"/>
    <property type="match status" value="1"/>
</dbReference>
<organism evidence="7 8">
    <name type="scientific">Phytophthora megakarya</name>
    <dbReference type="NCBI Taxonomy" id="4795"/>
    <lineage>
        <taxon>Eukaryota</taxon>
        <taxon>Sar</taxon>
        <taxon>Stramenopiles</taxon>
        <taxon>Oomycota</taxon>
        <taxon>Peronosporomycetes</taxon>
        <taxon>Peronosporales</taxon>
        <taxon>Peronosporaceae</taxon>
        <taxon>Phytophthora</taxon>
    </lineage>
</organism>
<dbReference type="SMART" id="SM00064">
    <property type="entry name" value="FYVE"/>
    <property type="match status" value="1"/>
</dbReference>
<feature type="compositionally biased region" description="Polar residues" evidence="5">
    <location>
        <begin position="392"/>
        <end position="415"/>
    </location>
</feature>
<dbReference type="PANTHER" id="PTHR43102:SF2">
    <property type="entry name" value="GAF DOMAIN-CONTAINING PROTEIN"/>
    <property type="match status" value="1"/>
</dbReference>
<reference evidence="8" key="1">
    <citation type="submission" date="2017-03" db="EMBL/GenBank/DDBJ databases">
        <title>Phytopthora megakarya and P. palmivora, two closely related causual agents of cacao black pod achieved similar genome size and gene model numbers by different mechanisms.</title>
        <authorList>
            <person name="Ali S."/>
            <person name="Shao J."/>
            <person name="Larry D.J."/>
            <person name="Kronmiller B."/>
            <person name="Shen D."/>
            <person name="Strem M.D."/>
            <person name="Melnick R.L."/>
            <person name="Guiltinan M.J."/>
            <person name="Tyler B.M."/>
            <person name="Meinhardt L.W."/>
            <person name="Bailey B.A."/>
        </authorList>
    </citation>
    <scope>NUCLEOTIDE SEQUENCE [LARGE SCALE GENOMIC DNA]</scope>
    <source>
        <strain evidence="8">zdho120</strain>
    </source>
</reference>
<name>A0A225VAF7_9STRA</name>
<evidence type="ECO:0000313" key="8">
    <source>
        <dbReference type="Proteomes" id="UP000198211"/>
    </source>
</evidence>
<dbReference type="InterPro" id="IPR029016">
    <property type="entry name" value="GAF-like_dom_sf"/>
</dbReference>
<dbReference type="Proteomes" id="UP000198211">
    <property type="component" value="Unassembled WGS sequence"/>
</dbReference>
<keyword evidence="3" id="KW-0862">Zinc</keyword>
<evidence type="ECO:0000256" key="5">
    <source>
        <dbReference type="SAM" id="MobiDB-lite"/>
    </source>
</evidence>
<dbReference type="EMBL" id="NBNE01006134">
    <property type="protein sequence ID" value="OWZ02491.1"/>
    <property type="molecule type" value="Genomic_DNA"/>
</dbReference>
<dbReference type="Gene3D" id="3.30.530.20">
    <property type="match status" value="1"/>
</dbReference>
<dbReference type="PROSITE" id="PS50178">
    <property type="entry name" value="ZF_FYVE"/>
    <property type="match status" value="1"/>
</dbReference>
<dbReference type="InterPro" id="IPR017455">
    <property type="entry name" value="Znf_FYVE-rel"/>
</dbReference>
<feature type="region of interest" description="Disordered" evidence="5">
    <location>
        <begin position="379"/>
        <end position="421"/>
    </location>
</feature>
<dbReference type="OrthoDB" id="303614at2759"/>
<dbReference type="InterPro" id="IPR000306">
    <property type="entry name" value="Znf_FYVE"/>
</dbReference>
<dbReference type="InterPro" id="IPR013083">
    <property type="entry name" value="Znf_RING/FYVE/PHD"/>
</dbReference>